<accession>A0A1R4IRH8</accession>
<proteinExistence type="predicted"/>
<evidence type="ECO:0000313" key="2">
    <source>
        <dbReference type="EMBL" id="SJN22500.1"/>
    </source>
</evidence>
<dbReference type="EMBL" id="FUKP01000024">
    <property type="protein sequence ID" value="SJN22500.1"/>
    <property type="molecule type" value="Genomic_DNA"/>
</dbReference>
<gene>
    <name evidence="2" type="ORF">FM125_04155</name>
</gene>
<evidence type="ECO:0000256" key="1">
    <source>
        <dbReference type="SAM" id="SignalP"/>
    </source>
</evidence>
<dbReference type="Proteomes" id="UP000196230">
    <property type="component" value="Unassembled WGS sequence"/>
</dbReference>
<dbReference type="RefSeq" id="WP_180525339.1">
    <property type="nucleotide sequence ID" value="NZ_FUKP01000024.1"/>
</dbReference>
<feature type="signal peptide" evidence="1">
    <location>
        <begin position="1"/>
        <end position="27"/>
    </location>
</feature>
<reference evidence="2 3" key="1">
    <citation type="submission" date="2017-02" db="EMBL/GenBank/DDBJ databases">
        <authorList>
            <person name="Peterson S.W."/>
        </authorList>
    </citation>
    <scope>NUCLEOTIDE SEQUENCE [LARGE SCALE GENOMIC DNA]</scope>
    <source>
        <strain evidence="2 3">2B3F</strain>
    </source>
</reference>
<keyword evidence="1" id="KW-0732">Signal</keyword>
<protein>
    <submittedName>
        <fullName evidence="2">Uncharacterized protein</fullName>
    </submittedName>
</protein>
<organism evidence="2 3">
    <name type="scientific">Micrococcus lylae</name>
    <dbReference type="NCBI Taxonomy" id="1273"/>
    <lineage>
        <taxon>Bacteria</taxon>
        <taxon>Bacillati</taxon>
        <taxon>Actinomycetota</taxon>
        <taxon>Actinomycetes</taxon>
        <taxon>Micrococcales</taxon>
        <taxon>Micrococcaceae</taxon>
        <taxon>Micrococcus</taxon>
    </lineage>
</organism>
<feature type="chain" id="PRO_5013091312" evidence="1">
    <location>
        <begin position="28"/>
        <end position="57"/>
    </location>
</feature>
<dbReference type="AlphaFoldDB" id="A0A1R4IRH8"/>
<evidence type="ECO:0000313" key="3">
    <source>
        <dbReference type="Proteomes" id="UP000196230"/>
    </source>
</evidence>
<name>A0A1R4IRH8_9MICC</name>
<sequence>MRRKTTVLATAAALVVSTVLGAPVAHAAPTESPATLAPSTWLNDQWCFVFGKLYKTC</sequence>